<feature type="domain" description="Methyltransferase" evidence="1">
    <location>
        <begin position="49"/>
        <end position="146"/>
    </location>
</feature>
<keyword evidence="2" id="KW-0808">Transferase</keyword>
<dbReference type="SUPFAM" id="SSF53335">
    <property type="entry name" value="S-adenosyl-L-methionine-dependent methyltransferases"/>
    <property type="match status" value="1"/>
</dbReference>
<dbReference type="Pfam" id="PF13649">
    <property type="entry name" value="Methyltransf_25"/>
    <property type="match status" value="1"/>
</dbReference>
<organism evidence="2 3">
    <name type="scientific">Microbulbifer halophilus</name>
    <dbReference type="NCBI Taxonomy" id="453963"/>
    <lineage>
        <taxon>Bacteria</taxon>
        <taxon>Pseudomonadati</taxon>
        <taxon>Pseudomonadota</taxon>
        <taxon>Gammaproteobacteria</taxon>
        <taxon>Cellvibrionales</taxon>
        <taxon>Microbulbiferaceae</taxon>
        <taxon>Microbulbifer</taxon>
    </lineage>
</organism>
<dbReference type="InterPro" id="IPR050508">
    <property type="entry name" value="Methyltransf_Superfamily"/>
</dbReference>
<evidence type="ECO:0000259" key="1">
    <source>
        <dbReference type="Pfam" id="PF13649"/>
    </source>
</evidence>
<gene>
    <name evidence="2" type="ORF">ACFSKX_14525</name>
</gene>
<proteinExistence type="predicted"/>
<dbReference type="PANTHER" id="PTHR42912">
    <property type="entry name" value="METHYLTRANSFERASE"/>
    <property type="match status" value="1"/>
</dbReference>
<sequence length="236" mass="26420">MQRDSIRKAFDQQAASYDEQWRRLGPLNQALHLLMGSVFSDLPADARFLCVGAGTGAELRFLAGQFPQWRFTVVEPSPAMLEVCHDHADKAGFAERCSFHEGYLESLADSADFHGASALLVSQFILERETRIGFFRDIARRLRPGGMLVSSDLSFDTKSPAYEKLLETWFRMMRGADDISPGELERIRTAYGRDVAVLPPAEVEKMIESGGFQPPTPFYQAGLIRGWYAARSPQGH</sequence>
<evidence type="ECO:0000313" key="3">
    <source>
        <dbReference type="Proteomes" id="UP001597425"/>
    </source>
</evidence>
<dbReference type="GO" id="GO:0008168">
    <property type="term" value="F:methyltransferase activity"/>
    <property type="evidence" value="ECO:0007669"/>
    <property type="project" value="UniProtKB-KW"/>
</dbReference>
<dbReference type="PANTHER" id="PTHR42912:SF93">
    <property type="entry name" value="N6-ADENOSINE-METHYLTRANSFERASE TMT1A"/>
    <property type="match status" value="1"/>
</dbReference>
<dbReference type="GO" id="GO:0032259">
    <property type="term" value="P:methylation"/>
    <property type="evidence" value="ECO:0007669"/>
    <property type="project" value="UniProtKB-KW"/>
</dbReference>
<dbReference type="InterPro" id="IPR029063">
    <property type="entry name" value="SAM-dependent_MTases_sf"/>
</dbReference>
<name>A0ABW5EG98_9GAMM</name>
<accession>A0ABW5EG98</accession>
<dbReference type="CDD" id="cd02440">
    <property type="entry name" value="AdoMet_MTases"/>
    <property type="match status" value="1"/>
</dbReference>
<comment type="caution">
    <text evidence="2">The sequence shown here is derived from an EMBL/GenBank/DDBJ whole genome shotgun (WGS) entry which is preliminary data.</text>
</comment>
<keyword evidence="3" id="KW-1185">Reference proteome</keyword>
<protein>
    <submittedName>
        <fullName evidence="2">Class I SAM-dependent methyltransferase</fullName>
        <ecNumber evidence="2">2.1.1.-</ecNumber>
    </submittedName>
</protein>
<dbReference type="Gene3D" id="3.40.50.150">
    <property type="entry name" value="Vaccinia Virus protein VP39"/>
    <property type="match status" value="1"/>
</dbReference>
<dbReference type="Proteomes" id="UP001597425">
    <property type="component" value="Unassembled WGS sequence"/>
</dbReference>
<dbReference type="RefSeq" id="WP_265722848.1">
    <property type="nucleotide sequence ID" value="NZ_JAPIVK010000030.1"/>
</dbReference>
<evidence type="ECO:0000313" key="2">
    <source>
        <dbReference type="EMBL" id="MFD2311640.1"/>
    </source>
</evidence>
<dbReference type="InterPro" id="IPR041698">
    <property type="entry name" value="Methyltransf_25"/>
</dbReference>
<reference evidence="3" key="1">
    <citation type="journal article" date="2019" name="Int. J. Syst. Evol. Microbiol.">
        <title>The Global Catalogue of Microorganisms (GCM) 10K type strain sequencing project: providing services to taxonomists for standard genome sequencing and annotation.</title>
        <authorList>
            <consortium name="The Broad Institute Genomics Platform"/>
            <consortium name="The Broad Institute Genome Sequencing Center for Infectious Disease"/>
            <person name="Wu L."/>
            <person name="Ma J."/>
        </authorList>
    </citation>
    <scope>NUCLEOTIDE SEQUENCE [LARGE SCALE GENOMIC DNA]</scope>
    <source>
        <strain evidence="3">KCTC 12848</strain>
    </source>
</reference>
<dbReference type="EC" id="2.1.1.-" evidence="2"/>
<dbReference type="EMBL" id="JBHUJD010000020">
    <property type="protein sequence ID" value="MFD2311640.1"/>
    <property type="molecule type" value="Genomic_DNA"/>
</dbReference>
<keyword evidence="2" id="KW-0489">Methyltransferase</keyword>